<organism evidence="9 10">
    <name type="scientific">Penicillium angulare</name>
    <dbReference type="NCBI Taxonomy" id="116970"/>
    <lineage>
        <taxon>Eukaryota</taxon>
        <taxon>Fungi</taxon>
        <taxon>Dikarya</taxon>
        <taxon>Ascomycota</taxon>
        <taxon>Pezizomycotina</taxon>
        <taxon>Eurotiomycetes</taxon>
        <taxon>Eurotiomycetidae</taxon>
        <taxon>Eurotiales</taxon>
        <taxon>Aspergillaceae</taxon>
        <taxon>Penicillium</taxon>
    </lineage>
</organism>
<evidence type="ECO:0000256" key="4">
    <source>
        <dbReference type="ARBA" id="ARBA00023125"/>
    </source>
</evidence>
<evidence type="ECO:0000256" key="6">
    <source>
        <dbReference type="ARBA" id="ARBA00023242"/>
    </source>
</evidence>
<feature type="region of interest" description="Disordered" evidence="7">
    <location>
        <begin position="1"/>
        <end position="36"/>
    </location>
</feature>
<protein>
    <recommendedName>
        <fullName evidence="8">Zn(2)-C6 fungal-type domain-containing protein</fullName>
    </recommendedName>
</protein>
<dbReference type="GO" id="GO:0005634">
    <property type="term" value="C:nucleus"/>
    <property type="evidence" value="ECO:0007669"/>
    <property type="project" value="UniProtKB-SubCell"/>
</dbReference>
<dbReference type="InterPro" id="IPR050613">
    <property type="entry name" value="Sec_Metabolite_Reg"/>
</dbReference>
<keyword evidence="5" id="KW-0804">Transcription</keyword>
<dbReference type="CDD" id="cd00067">
    <property type="entry name" value="GAL4"/>
    <property type="match status" value="1"/>
</dbReference>
<evidence type="ECO:0000313" key="9">
    <source>
        <dbReference type="EMBL" id="KAJ5116335.1"/>
    </source>
</evidence>
<dbReference type="PROSITE" id="PS00463">
    <property type="entry name" value="ZN2_CY6_FUNGAL_1"/>
    <property type="match status" value="1"/>
</dbReference>
<dbReference type="GO" id="GO:0003677">
    <property type="term" value="F:DNA binding"/>
    <property type="evidence" value="ECO:0007669"/>
    <property type="project" value="UniProtKB-KW"/>
</dbReference>
<dbReference type="Pfam" id="PF00172">
    <property type="entry name" value="Zn_clus"/>
    <property type="match status" value="1"/>
</dbReference>
<dbReference type="Gene3D" id="4.10.240.10">
    <property type="entry name" value="Zn(2)-C6 fungal-type DNA-binding domain"/>
    <property type="match status" value="1"/>
</dbReference>
<feature type="compositionally biased region" description="Low complexity" evidence="7">
    <location>
        <begin position="115"/>
        <end position="132"/>
    </location>
</feature>
<dbReference type="AlphaFoldDB" id="A0A9W9GDI5"/>
<feature type="compositionally biased region" description="Polar residues" evidence="7">
    <location>
        <begin position="207"/>
        <end position="216"/>
    </location>
</feature>
<dbReference type="EMBL" id="JAPQKH010000001">
    <property type="protein sequence ID" value="KAJ5116335.1"/>
    <property type="molecule type" value="Genomic_DNA"/>
</dbReference>
<feature type="region of interest" description="Disordered" evidence="7">
    <location>
        <begin position="708"/>
        <end position="774"/>
    </location>
</feature>
<gene>
    <name evidence="9" type="ORF">N7456_000683</name>
</gene>
<dbReference type="OrthoDB" id="3989227at2759"/>
<dbReference type="PANTHER" id="PTHR31001:SF50">
    <property type="entry name" value="ZN(II)2CYS6 TRANSCRIPTION FACTOR (EUROFUNG)"/>
    <property type="match status" value="1"/>
</dbReference>
<keyword evidence="10" id="KW-1185">Reference proteome</keyword>
<dbReference type="InterPro" id="IPR007219">
    <property type="entry name" value="XnlR_reg_dom"/>
</dbReference>
<comment type="caution">
    <text evidence="9">The sequence shown here is derived from an EMBL/GenBank/DDBJ whole genome shotgun (WGS) entry which is preliminary data.</text>
</comment>
<dbReference type="PANTHER" id="PTHR31001">
    <property type="entry name" value="UNCHARACTERIZED TRANSCRIPTIONAL REGULATORY PROTEIN"/>
    <property type="match status" value="1"/>
</dbReference>
<dbReference type="Proteomes" id="UP001149165">
    <property type="component" value="Unassembled WGS sequence"/>
</dbReference>
<feature type="compositionally biased region" description="Polar residues" evidence="7">
    <location>
        <begin position="708"/>
        <end position="749"/>
    </location>
</feature>
<dbReference type="CDD" id="cd12148">
    <property type="entry name" value="fungal_TF_MHR"/>
    <property type="match status" value="1"/>
</dbReference>
<feature type="region of interest" description="Disordered" evidence="7">
    <location>
        <begin position="114"/>
        <end position="151"/>
    </location>
</feature>
<reference evidence="9" key="2">
    <citation type="journal article" date="2023" name="IMA Fungus">
        <title>Comparative genomic study of the Penicillium genus elucidates a diverse pangenome and 15 lateral gene transfer events.</title>
        <authorList>
            <person name="Petersen C."/>
            <person name="Sorensen T."/>
            <person name="Nielsen M.R."/>
            <person name="Sondergaard T.E."/>
            <person name="Sorensen J.L."/>
            <person name="Fitzpatrick D.A."/>
            <person name="Frisvad J.C."/>
            <person name="Nielsen K.L."/>
        </authorList>
    </citation>
    <scope>NUCLEOTIDE SEQUENCE</scope>
    <source>
        <strain evidence="9">IBT 30069</strain>
    </source>
</reference>
<dbReference type="PROSITE" id="PS50048">
    <property type="entry name" value="ZN2_CY6_FUNGAL_2"/>
    <property type="match status" value="1"/>
</dbReference>
<evidence type="ECO:0000256" key="3">
    <source>
        <dbReference type="ARBA" id="ARBA00023015"/>
    </source>
</evidence>
<dbReference type="GO" id="GO:0006351">
    <property type="term" value="P:DNA-templated transcription"/>
    <property type="evidence" value="ECO:0007669"/>
    <property type="project" value="InterPro"/>
</dbReference>
<dbReference type="GO" id="GO:0008270">
    <property type="term" value="F:zinc ion binding"/>
    <property type="evidence" value="ECO:0007669"/>
    <property type="project" value="InterPro"/>
</dbReference>
<dbReference type="Pfam" id="PF04082">
    <property type="entry name" value="Fungal_trans"/>
    <property type="match status" value="1"/>
</dbReference>
<dbReference type="SMART" id="SM00906">
    <property type="entry name" value="Fungal_trans"/>
    <property type="match status" value="1"/>
</dbReference>
<dbReference type="InterPro" id="IPR036864">
    <property type="entry name" value="Zn2-C6_fun-type_DNA-bd_sf"/>
</dbReference>
<evidence type="ECO:0000256" key="1">
    <source>
        <dbReference type="ARBA" id="ARBA00004123"/>
    </source>
</evidence>
<name>A0A9W9GDI5_9EURO</name>
<keyword evidence="3" id="KW-0805">Transcription regulation</keyword>
<comment type="subcellular location">
    <subcellularLocation>
        <location evidence="1">Nucleus</location>
    </subcellularLocation>
</comment>
<evidence type="ECO:0000313" key="10">
    <source>
        <dbReference type="Proteomes" id="UP001149165"/>
    </source>
</evidence>
<dbReference type="InterPro" id="IPR001138">
    <property type="entry name" value="Zn2Cys6_DnaBD"/>
</dbReference>
<proteinExistence type="predicted"/>
<dbReference type="GO" id="GO:0000981">
    <property type="term" value="F:DNA-binding transcription factor activity, RNA polymerase II-specific"/>
    <property type="evidence" value="ECO:0007669"/>
    <property type="project" value="InterPro"/>
</dbReference>
<evidence type="ECO:0000256" key="2">
    <source>
        <dbReference type="ARBA" id="ARBA00022723"/>
    </source>
</evidence>
<reference evidence="9" key="1">
    <citation type="submission" date="2022-11" db="EMBL/GenBank/DDBJ databases">
        <authorList>
            <person name="Petersen C."/>
        </authorList>
    </citation>
    <scope>NUCLEOTIDE SEQUENCE</scope>
    <source>
        <strain evidence="9">IBT 30069</strain>
    </source>
</reference>
<evidence type="ECO:0000256" key="5">
    <source>
        <dbReference type="ARBA" id="ARBA00023163"/>
    </source>
</evidence>
<feature type="compositionally biased region" description="Low complexity" evidence="7">
    <location>
        <begin position="752"/>
        <end position="773"/>
    </location>
</feature>
<keyword evidence="6" id="KW-0539">Nucleus</keyword>
<keyword evidence="4" id="KW-0238">DNA-binding</keyword>
<evidence type="ECO:0000256" key="7">
    <source>
        <dbReference type="SAM" id="MobiDB-lite"/>
    </source>
</evidence>
<dbReference type="SUPFAM" id="SSF57701">
    <property type="entry name" value="Zn2/Cys6 DNA-binding domain"/>
    <property type="match status" value="1"/>
</dbReference>
<feature type="domain" description="Zn(2)-C6 fungal-type" evidence="8">
    <location>
        <begin position="44"/>
        <end position="73"/>
    </location>
</feature>
<sequence>MPRESVAGRGSHTSASEAEKRASSPSSQNKAHAGAPARAVKPRSCVICRSRKVRCDKLSPCSNCRRANIACIYPSADRPPRWARRLERPVTGEVMERLHHLEGLVKDLTGQLEQAHAANRSAAGSSNSPGSSTHDHDGGYQGNMHSAGSGNVQNKFGRLVLNDASKSRYVGSGFWSWVNDELDDLKAETSNIAVGNDGSSDDEEMISSKTPSTQELGRSPSDRHAFLFRHNFNSSSPSLQEYHPLPSQIPFLINVFSENVNILAQVVHIPTINKMMHNLRGDVSKLTPSNEALMFSIYYAAVTSMEEDDITLNFGVAKSDLNLKYRLGLEHALAKADFLNAPDLVLVQALAIFLFLVRRHDSPRYVWMMTGIVIRMALSLGLQRDGSHFGHLTPFEIEMRRRVWWGLCLIDVRASEDQGTDYTIALGSFDTKMPLNINDADITPESKEMPPEHDGLTDMSISRVNLEICDISKQMVTRISKTANIEEQSHFLDDIFRRLQDGFLRYSTNTESNILHWTSTVATRIVMGKMTLLVFLPVLFSSPSDDISGEIRDRLLIAAIEVAEYNHALNSEQACRQWRWVFQTYTHWHAIVYLLLEMSRCPWSPMMERAWMAFHSVWLIPNQSHMHKNLRIWLPLRKLRLKAQQHRESELTRLRGDQEFAQLLESQYSEMMKPSSSGLYPSEHCATDPFLSKWQRLIAASDQMSKNGAGIHSSTTPGAAHNSINLDQNSASISNPEQNFWKTDSTVPSYMSEPSAPSIQPASSAANPQQSDQGFDSNIIPWLWADDVVPDASMDSIDINMDIDGSGSGSGVDWYNWVETAQGLDSNFGSNEPGTSG</sequence>
<keyword evidence="2" id="KW-0479">Metal-binding</keyword>
<dbReference type="SMART" id="SM00066">
    <property type="entry name" value="GAL4"/>
    <property type="match status" value="1"/>
</dbReference>
<feature type="region of interest" description="Disordered" evidence="7">
    <location>
        <begin position="192"/>
        <end position="219"/>
    </location>
</feature>
<evidence type="ECO:0000259" key="8">
    <source>
        <dbReference type="PROSITE" id="PS50048"/>
    </source>
</evidence>
<accession>A0A9W9GDI5</accession>